<dbReference type="AlphaFoldDB" id="A0A2S6EXL1"/>
<dbReference type="Proteomes" id="UP000239239">
    <property type="component" value="Unassembled WGS sequence"/>
</dbReference>
<dbReference type="EMBL" id="PQWY01000016">
    <property type="protein sequence ID" value="PPK29922.1"/>
    <property type="molecule type" value="Genomic_DNA"/>
</dbReference>
<accession>A0A2S6EXL1</accession>
<comment type="caution">
    <text evidence="1">The sequence shown here is derived from an EMBL/GenBank/DDBJ whole genome shotgun (WGS) entry which is preliminary data.</text>
</comment>
<evidence type="ECO:0000313" key="1">
    <source>
        <dbReference type="EMBL" id="PPK29922.1"/>
    </source>
</evidence>
<reference evidence="1 2" key="1">
    <citation type="submission" date="2018-02" db="EMBL/GenBank/DDBJ databases">
        <title>Draft genome sequences of four Legionella pneumophila clinical strains isolated in Ontario.</title>
        <authorList>
            <person name="Fortuna A."/>
            <person name="Ramnarine R."/>
            <person name="Li A."/>
            <person name="Frantz C."/>
            <person name="Mallo G."/>
        </authorList>
    </citation>
    <scope>NUCLEOTIDE SEQUENCE [LARGE SCALE GENOMIC DNA]</scope>
    <source>
        <strain evidence="1 2">LG61</strain>
    </source>
</reference>
<protein>
    <submittedName>
        <fullName evidence="1">Uncharacterized protein</fullName>
    </submittedName>
</protein>
<proteinExistence type="predicted"/>
<sequence>MFQPFITDFIKNRSFQFIFVMGLVSDIALAGTIKHIIFLFGFPYLSSVGLYCLMKRKKTTVKARISEQYRPKQKEICR</sequence>
<name>A0A2S6EXL1_LEGPN</name>
<gene>
    <name evidence="1" type="ORF">C3928_12780</name>
</gene>
<dbReference type="RefSeq" id="WP_027227519.1">
    <property type="nucleotide sequence ID" value="NZ_JAPHOW010000001.1"/>
</dbReference>
<organism evidence="1 2">
    <name type="scientific">Legionella pneumophila</name>
    <dbReference type="NCBI Taxonomy" id="446"/>
    <lineage>
        <taxon>Bacteria</taxon>
        <taxon>Pseudomonadati</taxon>
        <taxon>Pseudomonadota</taxon>
        <taxon>Gammaproteobacteria</taxon>
        <taxon>Legionellales</taxon>
        <taxon>Legionellaceae</taxon>
        <taxon>Legionella</taxon>
    </lineage>
</organism>
<evidence type="ECO:0000313" key="2">
    <source>
        <dbReference type="Proteomes" id="UP000239239"/>
    </source>
</evidence>
<dbReference type="OrthoDB" id="5652772at2"/>